<comment type="caution">
    <text evidence="2">The sequence shown here is derived from an EMBL/GenBank/DDBJ whole genome shotgun (WGS) entry which is preliminary data.</text>
</comment>
<dbReference type="PANTHER" id="PTHR30188">
    <property type="entry name" value="ABC TRANSPORTER PERMEASE PROTEIN-RELATED"/>
    <property type="match status" value="1"/>
</dbReference>
<feature type="transmembrane region" description="Helical" evidence="1">
    <location>
        <begin position="170"/>
        <end position="192"/>
    </location>
</feature>
<proteinExistence type="predicted"/>
<keyword evidence="1" id="KW-0812">Transmembrane</keyword>
<accession>A0ABQ2XN96</accession>
<feature type="transmembrane region" description="Helical" evidence="1">
    <location>
        <begin position="267"/>
        <end position="297"/>
    </location>
</feature>
<evidence type="ECO:0000256" key="1">
    <source>
        <dbReference type="SAM" id="Phobius"/>
    </source>
</evidence>
<evidence type="ECO:0000313" key="2">
    <source>
        <dbReference type="EMBL" id="GGX26035.1"/>
    </source>
</evidence>
<name>A0ABQ2XN96_9BURK</name>
<keyword evidence="1" id="KW-1133">Transmembrane helix</keyword>
<organism evidence="2 3">
    <name type="scientific">Undibacterium macrobrachii</name>
    <dbReference type="NCBI Taxonomy" id="1119058"/>
    <lineage>
        <taxon>Bacteria</taxon>
        <taxon>Pseudomonadati</taxon>
        <taxon>Pseudomonadota</taxon>
        <taxon>Betaproteobacteria</taxon>
        <taxon>Burkholderiales</taxon>
        <taxon>Oxalobacteraceae</taxon>
        <taxon>Undibacterium</taxon>
    </lineage>
</organism>
<gene>
    <name evidence="2" type="ORF">GCM10011282_35060</name>
</gene>
<keyword evidence="1" id="KW-0472">Membrane</keyword>
<dbReference type="PANTHER" id="PTHR30188:SF3">
    <property type="entry name" value="ABC TRANSPORTER PERMEASE"/>
    <property type="match status" value="1"/>
</dbReference>
<sequence>MTYTATMRRDTTPSLQLIENEQATVQIQGAWLTDLLVEPGLMQTINASLLATQNRPELIWDLRQLSALDHIGAQLLWLSWGKRFPQNLLVNEHHQTLFNRLAEVQTIPLITPPKPIVPPFGRLGRLSLNFALHVIGIIELLGQLVLDLGRFLRHPTRGPWKEISANIYRTGFQALAITALVGLLIGVVLSYLSGQQLRNYGGDLFIVNLLGISIIRELGPMLAAILIAGRSGSAITAQLGVMKVTEELDAMRVMGIPIGFRLIMPKVVALAITMPLIVIWTDVMALIGGAISAQFILDMSPGFFLHKLPDVVSLGNYWIGLGKGVVFGMLIAIIACHYGLRIKPNTESLGQGTTSSVVVSITSVIIADAFFAVLFRNVAY</sequence>
<dbReference type="EMBL" id="BMYT01000008">
    <property type="protein sequence ID" value="GGX26035.1"/>
    <property type="molecule type" value="Genomic_DNA"/>
</dbReference>
<feature type="transmembrane region" description="Helical" evidence="1">
    <location>
        <begin position="130"/>
        <end position="149"/>
    </location>
</feature>
<dbReference type="Proteomes" id="UP000620127">
    <property type="component" value="Unassembled WGS sequence"/>
</dbReference>
<feature type="transmembrane region" description="Helical" evidence="1">
    <location>
        <begin position="317"/>
        <end position="340"/>
    </location>
</feature>
<feature type="transmembrane region" description="Helical" evidence="1">
    <location>
        <begin position="352"/>
        <end position="375"/>
    </location>
</feature>
<feature type="transmembrane region" description="Helical" evidence="1">
    <location>
        <begin position="204"/>
        <end position="228"/>
    </location>
</feature>
<dbReference type="InterPro" id="IPR030802">
    <property type="entry name" value="Permease_MalE"/>
</dbReference>
<dbReference type="Pfam" id="PF02405">
    <property type="entry name" value="MlaE"/>
    <property type="match status" value="1"/>
</dbReference>
<reference evidence="3" key="1">
    <citation type="journal article" date="2019" name="Int. J. Syst. Evol. Microbiol.">
        <title>The Global Catalogue of Microorganisms (GCM) 10K type strain sequencing project: providing services to taxonomists for standard genome sequencing and annotation.</title>
        <authorList>
            <consortium name="The Broad Institute Genomics Platform"/>
            <consortium name="The Broad Institute Genome Sequencing Center for Infectious Disease"/>
            <person name="Wu L."/>
            <person name="Ma J."/>
        </authorList>
    </citation>
    <scope>NUCLEOTIDE SEQUENCE [LARGE SCALE GENOMIC DNA]</scope>
    <source>
        <strain evidence="3">KCTC 23916</strain>
    </source>
</reference>
<evidence type="ECO:0000313" key="3">
    <source>
        <dbReference type="Proteomes" id="UP000620127"/>
    </source>
</evidence>
<protein>
    <submittedName>
        <fullName evidence="2">ABC transporter permease</fullName>
    </submittedName>
</protein>
<keyword evidence="3" id="KW-1185">Reference proteome</keyword>